<dbReference type="PANTHER" id="PTHR43046">
    <property type="entry name" value="GDP-MANNOSE MANNOSYL HYDROLASE"/>
    <property type="match status" value="1"/>
</dbReference>
<dbReference type="InterPro" id="IPR015797">
    <property type="entry name" value="NUDIX_hydrolase-like_dom_sf"/>
</dbReference>
<keyword evidence="6" id="KW-1185">Reference proteome</keyword>
<dbReference type="Proteomes" id="UP000019666">
    <property type="component" value="Unassembled WGS sequence"/>
</dbReference>
<sequence>MSSFQASRRAVWFVTRPLSPGAHAVPLTAGGELVLVRLTYARGWRLPGGGLKRGEDAQAAALRELREEIGLFRHGAVTWIGEFHHRPDFRRGIAQVFLVRDVAYAPPAWSLEIAEVRAFPLSALPDLPEVTAAQLRMAGLLP</sequence>
<evidence type="ECO:0000256" key="3">
    <source>
        <dbReference type="RuleBase" id="RU003476"/>
    </source>
</evidence>
<evidence type="ECO:0000259" key="4">
    <source>
        <dbReference type="PROSITE" id="PS51462"/>
    </source>
</evidence>
<evidence type="ECO:0000313" key="5">
    <source>
        <dbReference type="EMBL" id="EYD73968.1"/>
    </source>
</evidence>
<dbReference type="OrthoDB" id="9800065at2"/>
<feature type="domain" description="Nudix hydrolase" evidence="4">
    <location>
        <begin position="17"/>
        <end position="141"/>
    </location>
</feature>
<evidence type="ECO:0000313" key="6">
    <source>
        <dbReference type="Proteomes" id="UP000019666"/>
    </source>
</evidence>
<dbReference type="HOGENOM" id="CLU_037162_10_1_5"/>
<dbReference type="RefSeq" id="WP_037278484.1">
    <property type="nucleotide sequence ID" value="NZ_KK088555.1"/>
</dbReference>
<dbReference type="InterPro" id="IPR020084">
    <property type="entry name" value="NUDIX_hydrolase_CS"/>
</dbReference>
<dbReference type="PRINTS" id="PR00502">
    <property type="entry name" value="NUDIXFAMILY"/>
</dbReference>
<comment type="cofactor">
    <cofactor evidence="1">
        <name>Mg(2+)</name>
        <dbReference type="ChEBI" id="CHEBI:18420"/>
    </cofactor>
</comment>
<dbReference type="InterPro" id="IPR000086">
    <property type="entry name" value="NUDIX_hydrolase_dom"/>
</dbReference>
<dbReference type="GO" id="GO:0016787">
    <property type="term" value="F:hydrolase activity"/>
    <property type="evidence" value="ECO:0007669"/>
    <property type="project" value="UniProtKB-KW"/>
</dbReference>
<reference evidence="5 6" key="1">
    <citation type="submission" date="2013-02" db="EMBL/GenBank/DDBJ databases">
        <authorList>
            <person name="Fiebig A."/>
            <person name="Goeker M."/>
            <person name="Klenk H.-P.P."/>
        </authorList>
    </citation>
    <scope>NUCLEOTIDE SEQUENCE [LARGE SCALE GENOMIC DNA]</scope>
    <source>
        <strain evidence="5 6">DSM 19309</strain>
    </source>
</reference>
<evidence type="ECO:0000256" key="2">
    <source>
        <dbReference type="ARBA" id="ARBA00022801"/>
    </source>
</evidence>
<dbReference type="EMBL" id="AOSK01000127">
    <property type="protein sequence ID" value="EYD73968.1"/>
    <property type="molecule type" value="Genomic_DNA"/>
</dbReference>
<dbReference type="Pfam" id="PF00293">
    <property type="entry name" value="NUDIX"/>
    <property type="match status" value="1"/>
</dbReference>
<dbReference type="PANTHER" id="PTHR43046:SF14">
    <property type="entry name" value="MUTT_NUDIX FAMILY PROTEIN"/>
    <property type="match status" value="1"/>
</dbReference>
<dbReference type="Gene3D" id="3.90.79.10">
    <property type="entry name" value="Nucleoside Triphosphate Pyrophosphohydrolase"/>
    <property type="match status" value="1"/>
</dbReference>
<keyword evidence="2 3" id="KW-0378">Hydrolase</keyword>
<evidence type="ECO:0000256" key="1">
    <source>
        <dbReference type="ARBA" id="ARBA00001946"/>
    </source>
</evidence>
<gene>
    <name evidence="5" type="ORF">Rumeso_04565</name>
</gene>
<dbReference type="InterPro" id="IPR020476">
    <property type="entry name" value="Nudix_hydrolase"/>
</dbReference>
<dbReference type="AlphaFoldDB" id="A0A017HIJ2"/>
<comment type="caution">
    <text evidence="5">The sequence shown here is derived from an EMBL/GenBank/DDBJ whole genome shotgun (WGS) entry which is preliminary data.</text>
</comment>
<dbReference type="STRING" id="442562.Rumeso_04565"/>
<name>A0A017HIJ2_9RHOB</name>
<dbReference type="SUPFAM" id="SSF55811">
    <property type="entry name" value="Nudix"/>
    <property type="match status" value="1"/>
</dbReference>
<organism evidence="5 6">
    <name type="scientific">Rubellimicrobium mesophilum DSM 19309</name>
    <dbReference type="NCBI Taxonomy" id="442562"/>
    <lineage>
        <taxon>Bacteria</taxon>
        <taxon>Pseudomonadati</taxon>
        <taxon>Pseudomonadota</taxon>
        <taxon>Alphaproteobacteria</taxon>
        <taxon>Rhodobacterales</taxon>
        <taxon>Roseobacteraceae</taxon>
        <taxon>Rubellimicrobium</taxon>
    </lineage>
</organism>
<proteinExistence type="inferred from homology"/>
<dbReference type="PROSITE" id="PS00893">
    <property type="entry name" value="NUDIX_BOX"/>
    <property type="match status" value="1"/>
</dbReference>
<protein>
    <submittedName>
        <fullName evidence="5">NUDIX hydrolase</fullName>
    </submittedName>
</protein>
<comment type="similarity">
    <text evidence="3">Belongs to the Nudix hydrolase family.</text>
</comment>
<dbReference type="PROSITE" id="PS51462">
    <property type="entry name" value="NUDIX"/>
    <property type="match status" value="1"/>
</dbReference>
<accession>A0A017HIJ2</accession>